<evidence type="ECO:0008006" key="2">
    <source>
        <dbReference type="Google" id="ProtNLM"/>
    </source>
</evidence>
<gene>
    <name evidence="1" type="ORF">LCGC14_2176520</name>
</gene>
<reference evidence="1" key="1">
    <citation type="journal article" date="2015" name="Nature">
        <title>Complex archaea that bridge the gap between prokaryotes and eukaryotes.</title>
        <authorList>
            <person name="Spang A."/>
            <person name="Saw J.H."/>
            <person name="Jorgensen S.L."/>
            <person name="Zaremba-Niedzwiedzka K."/>
            <person name="Martijn J."/>
            <person name="Lind A.E."/>
            <person name="van Eijk R."/>
            <person name="Schleper C."/>
            <person name="Guy L."/>
            <person name="Ettema T.J."/>
        </authorList>
    </citation>
    <scope>NUCLEOTIDE SEQUENCE</scope>
</reference>
<organism evidence="1">
    <name type="scientific">marine sediment metagenome</name>
    <dbReference type="NCBI Taxonomy" id="412755"/>
    <lineage>
        <taxon>unclassified sequences</taxon>
        <taxon>metagenomes</taxon>
        <taxon>ecological metagenomes</taxon>
    </lineage>
</organism>
<comment type="caution">
    <text evidence="1">The sequence shown here is derived from an EMBL/GenBank/DDBJ whole genome shotgun (WGS) entry which is preliminary data.</text>
</comment>
<dbReference type="AlphaFoldDB" id="A0A0F9GJD4"/>
<feature type="non-terminal residue" evidence="1">
    <location>
        <position position="1"/>
    </location>
</feature>
<dbReference type="PANTHER" id="PTHR43649:SF12">
    <property type="entry name" value="DIACETYLCHITOBIOSE BINDING PROTEIN DASA"/>
    <property type="match status" value="1"/>
</dbReference>
<dbReference type="InterPro" id="IPR006059">
    <property type="entry name" value="SBP"/>
</dbReference>
<name>A0A0F9GJD4_9ZZZZ</name>
<dbReference type="InterPro" id="IPR050490">
    <property type="entry name" value="Bact_solute-bd_prot1"/>
</dbReference>
<dbReference type="SUPFAM" id="SSF53850">
    <property type="entry name" value="Periplasmic binding protein-like II"/>
    <property type="match status" value="1"/>
</dbReference>
<dbReference type="Pfam" id="PF01547">
    <property type="entry name" value="SBP_bac_1"/>
    <property type="match status" value="1"/>
</dbReference>
<dbReference type="Gene3D" id="3.40.190.10">
    <property type="entry name" value="Periplasmic binding protein-like II"/>
    <property type="match status" value="1"/>
</dbReference>
<dbReference type="PANTHER" id="PTHR43649">
    <property type="entry name" value="ARABINOSE-BINDING PROTEIN-RELATED"/>
    <property type="match status" value="1"/>
</dbReference>
<sequence length="430" mass="49542">AVLLIPLTLVAGTKGKDEGGEAAAEAPTGTTDPLQFYAWIFMPDKINEYNEYFEEHWNEQTETHILPNLGYVPAMQVKIMGGVRMDVMYNFSWNQLRWINVGWAAELTDKPGVNEIMDDIIDAAKPLYVTDDGRIVSLPYFLAPFVTMYNKELLSKAGYDHFPKTKEEMYEMSVALKEMGVKNPYIAYWNQDFVDRYFFIYLLSEGIQIFDDNYDPTFQNDPDTKRVFDWWVSMYQDGLTSPTIMTDFISDFSIMMQEGQAAFYNLHHYFLKGLVEADAKESANITFGPWEPGKTGTGLLIGEVLQLGGNSPDQDRAWELLKFYSWKNKEGEYHVPKTWAIEAGLLEPYKGFYKDQEIVDSFKNWIDWDQLMDIVNNKSEVMKVRQQIWYPEFRTEAAPLLHKMILGEVSTDDAIEQIADIARNAKAATQ</sequence>
<accession>A0A0F9GJD4</accession>
<protein>
    <recommendedName>
        <fullName evidence="2">Extracellular solute-binding protein</fullName>
    </recommendedName>
</protein>
<dbReference type="EMBL" id="LAZR01028220">
    <property type="protein sequence ID" value="KKL63297.1"/>
    <property type="molecule type" value="Genomic_DNA"/>
</dbReference>
<evidence type="ECO:0000313" key="1">
    <source>
        <dbReference type="EMBL" id="KKL63297.1"/>
    </source>
</evidence>
<proteinExistence type="predicted"/>